<dbReference type="Proteomes" id="UP000287447">
    <property type="component" value="Unassembled WGS sequence"/>
</dbReference>
<dbReference type="RefSeq" id="WP_127763391.1">
    <property type="nucleotide sequence ID" value="NZ_SADE01000001.1"/>
</dbReference>
<accession>A0A437QU47</accession>
<dbReference type="PANTHER" id="PTHR42775">
    <property type="entry name" value="PERMEASE RV2963-RELATED"/>
    <property type="match status" value="1"/>
</dbReference>
<dbReference type="InterPro" id="IPR005524">
    <property type="entry name" value="DUF318"/>
</dbReference>
<feature type="transmembrane region" description="Helical" evidence="7">
    <location>
        <begin position="33"/>
        <end position="51"/>
    </location>
</feature>
<dbReference type="EMBL" id="SADE01000001">
    <property type="protein sequence ID" value="RVU38018.1"/>
    <property type="molecule type" value="Genomic_DNA"/>
</dbReference>
<evidence type="ECO:0000256" key="4">
    <source>
        <dbReference type="ARBA" id="ARBA00022692"/>
    </source>
</evidence>
<reference evidence="9" key="1">
    <citation type="submission" date="2019-01" db="EMBL/GenBank/DDBJ databases">
        <title>Gri0909 isolated from a small marine red alga.</title>
        <authorList>
            <person name="Kim J."/>
            <person name="Jeong S.E."/>
            <person name="Jeon C.O."/>
        </authorList>
    </citation>
    <scope>NUCLEOTIDE SEQUENCE [LARGE SCALE GENOMIC DNA]</scope>
    <source>
        <strain evidence="9">Gri0909</strain>
    </source>
</reference>
<feature type="transmembrane region" description="Helical" evidence="7">
    <location>
        <begin position="332"/>
        <end position="353"/>
    </location>
</feature>
<organism evidence="8 9">
    <name type="scientific">Hwanghaeella grinnelliae</name>
    <dbReference type="NCBI Taxonomy" id="2500179"/>
    <lineage>
        <taxon>Bacteria</taxon>
        <taxon>Pseudomonadati</taxon>
        <taxon>Pseudomonadota</taxon>
        <taxon>Alphaproteobacteria</taxon>
        <taxon>Rhodospirillales</taxon>
        <taxon>Rhodospirillaceae</taxon>
        <taxon>Hwanghaeella</taxon>
    </lineage>
</organism>
<evidence type="ECO:0000256" key="5">
    <source>
        <dbReference type="ARBA" id="ARBA00022989"/>
    </source>
</evidence>
<evidence type="ECO:0000256" key="3">
    <source>
        <dbReference type="ARBA" id="ARBA00022475"/>
    </source>
</evidence>
<name>A0A437QU47_9PROT</name>
<keyword evidence="9" id="KW-1185">Reference proteome</keyword>
<feature type="transmembrane region" description="Helical" evidence="7">
    <location>
        <begin position="161"/>
        <end position="183"/>
    </location>
</feature>
<comment type="similarity">
    <text evidence="2">Belongs to the UPF0718 family.</text>
</comment>
<proteinExistence type="inferred from homology"/>
<evidence type="ECO:0000256" key="1">
    <source>
        <dbReference type="ARBA" id="ARBA00004651"/>
    </source>
</evidence>
<comment type="subcellular location">
    <subcellularLocation>
        <location evidence="1">Cell membrane</location>
        <topology evidence="1">Multi-pass membrane protein</topology>
    </subcellularLocation>
</comment>
<evidence type="ECO:0000313" key="9">
    <source>
        <dbReference type="Proteomes" id="UP000287447"/>
    </source>
</evidence>
<feature type="transmembrane region" description="Helical" evidence="7">
    <location>
        <begin position="63"/>
        <end position="82"/>
    </location>
</feature>
<evidence type="ECO:0000256" key="7">
    <source>
        <dbReference type="SAM" id="Phobius"/>
    </source>
</evidence>
<keyword evidence="6 7" id="KW-0472">Membrane</keyword>
<dbReference type="Pfam" id="PF03773">
    <property type="entry name" value="ArsP_1"/>
    <property type="match status" value="1"/>
</dbReference>
<comment type="caution">
    <text evidence="8">The sequence shown here is derived from an EMBL/GenBank/DDBJ whole genome shotgun (WGS) entry which is preliminary data.</text>
</comment>
<feature type="transmembrane region" description="Helical" evidence="7">
    <location>
        <begin position="117"/>
        <end position="141"/>
    </location>
</feature>
<feature type="transmembrane region" description="Helical" evidence="7">
    <location>
        <begin position="304"/>
        <end position="326"/>
    </location>
</feature>
<protein>
    <submittedName>
        <fullName evidence="8">Permease</fullName>
    </submittedName>
</protein>
<dbReference type="GO" id="GO:0005886">
    <property type="term" value="C:plasma membrane"/>
    <property type="evidence" value="ECO:0007669"/>
    <property type="project" value="UniProtKB-SubCell"/>
</dbReference>
<evidence type="ECO:0000256" key="6">
    <source>
        <dbReference type="ARBA" id="ARBA00023136"/>
    </source>
</evidence>
<keyword evidence="5 7" id="KW-1133">Transmembrane helix</keyword>
<feature type="transmembrane region" description="Helical" evidence="7">
    <location>
        <begin position="88"/>
        <end position="110"/>
    </location>
</feature>
<dbReference type="OrthoDB" id="9777774at2"/>
<evidence type="ECO:0000313" key="8">
    <source>
        <dbReference type="EMBL" id="RVU38018.1"/>
    </source>
</evidence>
<keyword evidence="4 7" id="KW-0812">Transmembrane</keyword>
<dbReference type="PANTHER" id="PTHR42775:SF1">
    <property type="entry name" value="PERMEASE RV2963-RELATED"/>
    <property type="match status" value="1"/>
</dbReference>
<gene>
    <name evidence="8" type="ORF">EOI86_01555</name>
</gene>
<sequence>MSDAIQQTDPKSFDNSRNFAGWLRQKTGKIDRVFLTAVGIAILWFLLDLGAAQVGLVKAGNSLLGIAPFIILSVLLAAYLKATGADGLIAKAFAGNILQATFLAAIVGALSPFCSCGVVPLIAALLASGVPLAPVMAFWLASPIMDPEMFVVTAAVLGTEFTVIKTVAAVSIGLMGGFTVLLLGGSKLLRDPLIGTASTCGTAAYTRGNKPVWRFWREENRKTVFTKEAKRSGWFLTKWLSLAFLLEAVMLAYAPMQQVGEWLSGAGFLAIPAAAMIGVPAYLNGYAAIPLTSGLMEMGLTAPAALTFMVAGAVTSIPAAIAVKALVRLPVFLLYLGIALSGSIVIGLTYALAA</sequence>
<keyword evidence="3" id="KW-1003">Cell membrane</keyword>
<feature type="transmembrane region" description="Helical" evidence="7">
    <location>
        <begin position="235"/>
        <end position="256"/>
    </location>
</feature>
<dbReference type="AlphaFoldDB" id="A0A437QU47"/>
<feature type="transmembrane region" description="Helical" evidence="7">
    <location>
        <begin position="262"/>
        <end position="283"/>
    </location>
</feature>
<dbReference type="InterPro" id="IPR053166">
    <property type="entry name" value="UPF0718_permease"/>
</dbReference>
<evidence type="ECO:0000256" key="2">
    <source>
        <dbReference type="ARBA" id="ARBA00006386"/>
    </source>
</evidence>